<organism evidence="8 9">
    <name type="scientific">Dekkera bruxellensis</name>
    <name type="common">Brettanomyces custersii</name>
    <dbReference type="NCBI Taxonomy" id="5007"/>
    <lineage>
        <taxon>Eukaryota</taxon>
        <taxon>Fungi</taxon>
        <taxon>Dikarya</taxon>
        <taxon>Ascomycota</taxon>
        <taxon>Saccharomycotina</taxon>
        <taxon>Pichiomycetes</taxon>
        <taxon>Pichiales</taxon>
        <taxon>Pichiaceae</taxon>
        <taxon>Brettanomyces</taxon>
    </lineage>
</organism>
<dbReference type="PANTHER" id="PTHR10534:SF2">
    <property type="entry name" value="PYRIDOXAL KINASE"/>
    <property type="match status" value="1"/>
</dbReference>
<evidence type="ECO:0000259" key="7">
    <source>
        <dbReference type="Pfam" id="PF08543"/>
    </source>
</evidence>
<dbReference type="GeneID" id="64576379"/>
<dbReference type="OrthoDB" id="2104723at2759"/>
<comment type="similarity">
    <text evidence="1">Belongs to the pyridoxine kinase family.</text>
</comment>
<proteinExistence type="inferred from homology"/>
<dbReference type="EMBL" id="CP063133">
    <property type="protein sequence ID" value="QOU19235.1"/>
    <property type="molecule type" value="Genomic_DNA"/>
</dbReference>
<reference evidence="8" key="1">
    <citation type="submission" date="2020-10" db="EMBL/GenBank/DDBJ databases">
        <authorList>
            <person name="Palmer J.M."/>
        </authorList>
    </citation>
    <scope>NUCLEOTIDE SEQUENCE</scope>
    <source>
        <strain evidence="8">UCD 2041</strain>
    </source>
</reference>
<keyword evidence="5" id="KW-0418">Kinase</keyword>
<evidence type="ECO:0000256" key="2">
    <source>
        <dbReference type="ARBA" id="ARBA00012104"/>
    </source>
</evidence>
<dbReference type="PANTHER" id="PTHR10534">
    <property type="entry name" value="PYRIDOXAL KINASE"/>
    <property type="match status" value="1"/>
</dbReference>
<keyword evidence="4" id="KW-0547">Nucleotide-binding</keyword>
<dbReference type="InterPro" id="IPR013749">
    <property type="entry name" value="PM/HMP-P_kinase-1"/>
</dbReference>
<keyword evidence="3" id="KW-0808">Transferase</keyword>
<feature type="domain" description="Pyridoxamine kinase/Phosphomethylpyrimidine kinase" evidence="7">
    <location>
        <begin position="59"/>
        <end position="262"/>
    </location>
</feature>
<evidence type="ECO:0000256" key="1">
    <source>
        <dbReference type="ARBA" id="ARBA00008805"/>
    </source>
</evidence>
<keyword evidence="6" id="KW-0067">ATP-binding</keyword>
<dbReference type="GO" id="GO:0009443">
    <property type="term" value="P:pyridoxal 5'-phosphate salvage"/>
    <property type="evidence" value="ECO:0007669"/>
    <property type="project" value="InterPro"/>
</dbReference>
<dbReference type="Gene3D" id="3.40.1190.20">
    <property type="match status" value="1"/>
</dbReference>
<dbReference type="GO" id="GO:0008478">
    <property type="term" value="F:pyridoxal kinase activity"/>
    <property type="evidence" value="ECO:0007669"/>
    <property type="project" value="UniProtKB-EC"/>
</dbReference>
<name>A0A871R4T1_DEKBR</name>
<dbReference type="InterPro" id="IPR004625">
    <property type="entry name" value="PyrdxlKinase"/>
</dbReference>
<evidence type="ECO:0000256" key="4">
    <source>
        <dbReference type="ARBA" id="ARBA00022741"/>
    </source>
</evidence>
<dbReference type="Proteomes" id="UP000663131">
    <property type="component" value="Chromosome 5"/>
</dbReference>
<dbReference type="GO" id="GO:0005524">
    <property type="term" value="F:ATP binding"/>
    <property type="evidence" value="ECO:0007669"/>
    <property type="project" value="UniProtKB-KW"/>
</dbReference>
<evidence type="ECO:0000256" key="6">
    <source>
        <dbReference type="ARBA" id="ARBA00022840"/>
    </source>
</evidence>
<dbReference type="NCBIfam" id="TIGR00687">
    <property type="entry name" value="pyridox_kin"/>
    <property type="match status" value="1"/>
</dbReference>
<evidence type="ECO:0000313" key="9">
    <source>
        <dbReference type="Proteomes" id="UP000663131"/>
    </source>
</evidence>
<dbReference type="EC" id="2.7.1.35" evidence="2"/>
<protein>
    <recommendedName>
        <fullName evidence="2">pyridoxal kinase</fullName>
        <ecNumber evidence="2">2.7.1.35</ecNumber>
    </recommendedName>
</protein>
<evidence type="ECO:0000313" key="8">
    <source>
        <dbReference type="EMBL" id="QOU19235.1"/>
    </source>
</evidence>
<dbReference type="GO" id="GO:0005829">
    <property type="term" value="C:cytosol"/>
    <property type="evidence" value="ECO:0007669"/>
    <property type="project" value="TreeGrafter"/>
</dbReference>
<dbReference type="KEGG" id="bbrx:BRETT_004456"/>
<dbReference type="SUPFAM" id="SSF53613">
    <property type="entry name" value="Ribokinase-like"/>
    <property type="match status" value="1"/>
</dbReference>
<dbReference type="CDD" id="cd01173">
    <property type="entry name" value="pyridoxal_pyridoxamine_kinase"/>
    <property type="match status" value="1"/>
</dbReference>
<reference evidence="8" key="2">
    <citation type="journal article" name="BMC Genomics">
        <title>New genome assemblies reveal patterns of domestication and adaptation across Brettanomyces (Dekkera) species.</title>
        <authorList>
            <person name="Roach M.J."/>
            <person name="Borneman A.R."/>
        </authorList>
    </citation>
    <scope>NUCLEOTIDE SEQUENCE</scope>
    <source>
        <strain evidence="8">UCD 2041</strain>
    </source>
</reference>
<gene>
    <name evidence="8" type="ORF">BRETT_004456</name>
</gene>
<dbReference type="InterPro" id="IPR029056">
    <property type="entry name" value="Ribokinase-like"/>
</dbReference>
<accession>A0A871R4T1</accession>
<dbReference type="RefSeq" id="XP_041135728.1">
    <property type="nucleotide sequence ID" value="XM_041282952.1"/>
</dbReference>
<dbReference type="Pfam" id="PF08543">
    <property type="entry name" value="Phos_pyr_kin"/>
    <property type="match status" value="1"/>
</dbReference>
<evidence type="ECO:0000256" key="3">
    <source>
        <dbReference type="ARBA" id="ARBA00022679"/>
    </source>
</evidence>
<evidence type="ECO:0000256" key="5">
    <source>
        <dbReference type="ARBA" id="ARBA00022777"/>
    </source>
</evidence>
<dbReference type="AlphaFoldDB" id="A0A871R4T1"/>
<sequence>MHPHTARNLLTISSHVVHGKVGNDAIQFPLNLRGWNVDCIHTTNFSNHPGYASFKGSKTDPEIIRSLFRGLQKIHVRYDAVIVGYICSKAVLEIVNHEILQQLVPSTKIVIDPIMGDHGKLYVAEELVAVYKELLRPAGSNFSVDLLTPNQFEMEKLTDINITDKASLTQAIGAFFDMFSVKNLVITSVNFQDTQKISCVCATSKSSITVITTPRINASFSGSGDLFIGLLTDRFIKTGGDLVSSLRNTIEVVQRVLEVTYSLTDRGNHPDSRIYIPDLRIIESKPYLLEDGVSEKDYQGEIYRI</sequence>